<dbReference type="GO" id="GO:0005886">
    <property type="term" value="C:plasma membrane"/>
    <property type="evidence" value="ECO:0007669"/>
    <property type="project" value="UniProtKB-SubCell"/>
</dbReference>
<keyword evidence="10" id="KW-1185">Reference proteome</keyword>
<name>A0A9P0ANQ1_BEMTA</name>
<evidence type="ECO:0000256" key="2">
    <source>
        <dbReference type="ARBA" id="ARBA00022475"/>
    </source>
</evidence>
<dbReference type="PANTHER" id="PTHR42643">
    <property type="entry name" value="IONOTROPIC RECEPTOR 20A-RELATED"/>
    <property type="match status" value="1"/>
</dbReference>
<organism evidence="9 10">
    <name type="scientific">Bemisia tabaci</name>
    <name type="common">Sweetpotato whitefly</name>
    <name type="synonym">Aleurodes tabaci</name>
    <dbReference type="NCBI Taxonomy" id="7038"/>
    <lineage>
        <taxon>Eukaryota</taxon>
        <taxon>Metazoa</taxon>
        <taxon>Ecdysozoa</taxon>
        <taxon>Arthropoda</taxon>
        <taxon>Hexapoda</taxon>
        <taxon>Insecta</taxon>
        <taxon>Pterygota</taxon>
        <taxon>Neoptera</taxon>
        <taxon>Paraneoptera</taxon>
        <taxon>Hemiptera</taxon>
        <taxon>Sternorrhyncha</taxon>
        <taxon>Aleyrodoidea</taxon>
        <taxon>Aleyrodidae</taxon>
        <taxon>Aleyrodinae</taxon>
        <taxon>Bemisia</taxon>
    </lineage>
</organism>
<evidence type="ECO:0000256" key="5">
    <source>
        <dbReference type="ARBA" id="ARBA00023136"/>
    </source>
</evidence>
<dbReference type="AlphaFoldDB" id="A0A9P0ANQ1"/>
<comment type="subcellular location">
    <subcellularLocation>
        <location evidence="1">Cell membrane</location>
        <topology evidence="1">Multi-pass membrane protein</topology>
    </subcellularLocation>
</comment>
<evidence type="ECO:0000256" key="1">
    <source>
        <dbReference type="ARBA" id="ARBA00004651"/>
    </source>
</evidence>
<keyword evidence="5 8" id="KW-0472">Membrane</keyword>
<evidence type="ECO:0000256" key="7">
    <source>
        <dbReference type="ARBA" id="ARBA00023180"/>
    </source>
</evidence>
<proteinExistence type="predicted"/>
<protein>
    <recommendedName>
        <fullName evidence="11">Ionotropic receptor</fullName>
    </recommendedName>
</protein>
<feature type="transmembrane region" description="Helical" evidence="8">
    <location>
        <begin position="658"/>
        <end position="679"/>
    </location>
</feature>
<evidence type="ECO:0000256" key="3">
    <source>
        <dbReference type="ARBA" id="ARBA00022692"/>
    </source>
</evidence>
<feature type="transmembrane region" description="Helical" evidence="8">
    <location>
        <begin position="424"/>
        <end position="445"/>
    </location>
</feature>
<dbReference type="InterPro" id="IPR052192">
    <property type="entry name" value="Insect_Ionotropic_Sensory_Rcpt"/>
</dbReference>
<keyword evidence="4 8" id="KW-1133">Transmembrane helix</keyword>
<evidence type="ECO:0008006" key="11">
    <source>
        <dbReference type="Google" id="ProtNLM"/>
    </source>
</evidence>
<feature type="transmembrane region" description="Helical" evidence="8">
    <location>
        <begin position="359"/>
        <end position="379"/>
    </location>
</feature>
<dbReference type="Gene3D" id="1.10.287.70">
    <property type="match status" value="1"/>
</dbReference>
<evidence type="ECO:0000256" key="4">
    <source>
        <dbReference type="ARBA" id="ARBA00022989"/>
    </source>
</evidence>
<sequence length="700" mass="80988">MLMNRPDRLKEMTLLSYKKNFIFFVKAVGEALSVILHSSMKHEALHGQKKFIPRETMNASRHKHDMMDVLSNFPQKLPRYCIEVDGSSLETDSGKLCDENVSITSDELGDDSILSEANFDLTRGLYSNSVWNSNNHIIFMLCESNRDNSNVTDHELLDTKAQHLDSTVVNEDAAGKYVFCFKFFWRFFRGLKTVICDDTRCDRFDPFEDKIVSYYGMSTEAYFDFSWSDMHGKTIGVLVNMVGGSTAFEDQDLWRYWESFYYAAQEHIKTSLNCHIKYLSTDSMEYPTVDADDKIEFDMGQKFGVQLHGVYLIKILREVNSLDLEYSVCLDTATLSILTPHSTLVPQYLLIFRTFSPTVWTFIIITTVAFVSMQCIFQFSQREIFRSFYSEREISTYESTSACLTVFSYLICGSPPTLLLGRFFTGRILFVIFSFATIILSTLFFSGATTLLTKEIQNPEIDTLEDLAKAGIFIQTMNVEDASRFLAHFVPEWHGTIAPILTQSLDDLASYIYSEAPSHIEIVQWLACNEVNATIIASKLQTITENVRTVTETDAFIKSVPHAMTSKKSVNVYAFLRKDERTKFHVMQEGLMTYPVLFAFSRSSFLFDKVNDIFVRFLETGHTVQFYEQTSIFRDFTEFDRFDDQEPRPYDLKDLRTAFISLFIGWFISFITFVTELFLDFFRNPRNPKIVSRIKKFFRF</sequence>
<dbReference type="PANTHER" id="PTHR42643:SF24">
    <property type="entry name" value="IONOTROPIC RECEPTOR 60A"/>
    <property type="match status" value="1"/>
</dbReference>
<keyword evidence="6" id="KW-0675">Receptor</keyword>
<dbReference type="EMBL" id="OU963869">
    <property type="protein sequence ID" value="CAH0394691.1"/>
    <property type="molecule type" value="Genomic_DNA"/>
</dbReference>
<evidence type="ECO:0000313" key="9">
    <source>
        <dbReference type="EMBL" id="CAH0394691.1"/>
    </source>
</evidence>
<evidence type="ECO:0000313" key="10">
    <source>
        <dbReference type="Proteomes" id="UP001152759"/>
    </source>
</evidence>
<dbReference type="Proteomes" id="UP001152759">
    <property type="component" value="Chromosome 8"/>
</dbReference>
<keyword evidence="7" id="KW-0325">Glycoprotein</keyword>
<evidence type="ECO:0000256" key="8">
    <source>
        <dbReference type="SAM" id="Phobius"/>
    </source>
</evidence>
<keyword evidence="3 8" id="KW-0812">Transmembrane</keyword>
<evidence type="ECO:0000256" key="6">
    <source>
        <dbReference type="ARBA" id="ARBA00023170"/>
    </source>
</evidence>
<reference evidence="9" key="1">
    <citation type="submission" date="2021-12" db="EMBL/GenBank/DDBJ databases">
        <authorList>
            <person name="King R."/>
        </authorList>
    </citation>
    <scope>NUCLEOTIDE SEQUENCE</scope>
</reference>
<keyword evidence="2" id="KW-1003">Cell membrane</keyword>
<accession>A0A9P0ANQ1</accession>
<gene>
    <name evidence="9" type="ORF">BEMITA_LOCUS12960</name>
</gene>
<feature type="transmembrane region" description="Helical" evidence="8">
    <location>
        <begin position="400"/>
        <end position="418"/>
    </location>
</feature>